<evidence type="ECO:0000256" key="13">
    <source>
        <dbReference type="ARBA" id="ARBA00023145"/>
    </source>
</evidence>
<keyword evidence="9 25" id="KW-0378">Hydrolase</keyword>
<keyword evidence="5 25" id="KW-0808">Transferase</keyword>
<evidence type="ECO:0000256" key="9">
    <source>
        <dbReference type="ARBA" id="ARBA00022801"/>
    </source>
</evidence>
<comment type="pathway">
    <text evidence="2 25">Sulfur metabolism; glutathione metabolism.</text>
</comment>
<evidence type="ECO:0000256" key="14">
    <source>
        <dbReference type="ARBA" id="ARBA00023180"/>
    </source>
</evidence>
<dbReference type="GO" id="GO:0002951">
    <property type="term" value="F:leukotriene-C(4) hydrolase"/>
    <property type="evidence" value="ECO:0007669"/>
    <property type="project" value="UniProtKB-EC"/>
</dbReference>
<dbReference type="InterPro" id="IPR055262">
    <property type="entry name" value="GGT_CS"/>
</dbReference>
<dbReference type="FunFam" id="3.60.20.40:FF:000005">
    <property type="entry name" value="gamma-glutamyltransferase 5 isoform X3"/>
    <property type="match status" value="1"/>
</dbReference>
<dbReference type="EC" id="3.4.19.13" evidence="25"/>
<proteinExistence type="inferred from homology"/>
<comment type="similarity">
    <text evidence="3">Belongs to the gamma-glutamyltransferase family.</text>
</comment>
<evidence type="ECO:0000256" key="1">
    <source>
        <dbReference type="ARBA" id="ARBA00004606"/>
    </source>
</evidence>
<reference evidence="26" key="1">
    <citation type="submission" date="2020-02" db="EMBL/GenBank/DDBJ databases">
        <title>Bird 10,000 Genomes (B10K) Project - Family phase.</title>
        <authorList>
            <person name="Zhang G."/>
        </authorList>
    </citation>
    <scope>NUCLEOTIDE SEQUENCE</scope>
    <source>
        <strain evidence="26">B10K-DU-029-61</strain>
        <tissue evidence="26">Blood</tissue>
    </source>
</reference>
<feature type="active site" description="Nucleophile" evidence="23">
    <location>
        <position position="386"/>
    </location>
</feature>
<evidence type="ECO:0000256" key="7">
    <source>
        <dbReference type="ARBA" id="ARBA00022692"/>
    </source>
</evidence>
<evidence type="ECO:0000256" key="6">
    <source>
        <dbReference type="ARBA" id="ARBA00022684"/>
    </source>
</evidence>
<comment type="catalytic activity">
    <reaction evidence="20">
        <text>an N-terminal (5-L-glutamyl)-[peptide] + an alpha-amino acid = 5-L-glutamyl amino acid + an N-terminal L-alpha-aminoacyl-[peptide]</text>
        <dbReference type="Rhea" id="RHEA:23904"/>
        <dbReference type="Rhea" id="RHEA-COMP:9780"/>
        <dbReference type="Rhea" id="RHEA-COMP:9795"/>
        <dbReference type="ChEBI" id="CHEBI:77644"/>
        <dbReference type="ChEBI" id="CHEBI:78597"/>
        <dbReference type="ChEBI" id="CHEBI:78599"/>
        <dbReference type="ChEBI" id="CHEBI:78608"/>
        <dbReference type="EC" id="2.3.2.2"/>
    </reaction>
    <physiologicalReaction direction="left-to-right" evidence="20">
        <dbReference type="Rhea" id="RHEA:23905"/>
    </physiologicalReaction>
</comment>
<evidence type="ECO:0000256" key="8">
    <source>
        <dbReference type="ARBA" id="ARBA00022751"/>
    </source>
</evidence>
<keyword evidence="14" id="KW-0325">Glycoprotein</keyword>
<accession>A0A852NNP7</accession>
<dbReference type="GO" id="GO:0006508">
    <property type="term" value="P:proteolysis"/>
    <property type="evidence" value="ECO:0007669"/>
    <property type="project" value="UniProtKB-KW"/>
</dbReference>
<dbReference type="PANTHER" id="PTHR11686:SF19">
    <property type="entry name" value="GLUTATHIONE HYDROLASE 5 PROENZYME"/>
    <property type="match status" value="1"/>
</dbReference>
<evidence type="ECO:0000256" key="25">
    <source>
        <dbReference type="RuleBase" id="RU368068"/>
    </source>
</evidence>
<dbReference type="GO" id="GO:0006750">
    <property type="term" value="P:glutathione biosynthetic process"/>
    <property type="evidence" value="ECO:0007669"/>
    <property type="project" value="UniProtKB-KW"/>
</dbReference>
<evidence type="ECO:0000256" key="11">
    <source>
        <dbReference type="ARBA" id="ARBA00022989"/>
    </source>
</evidence>
<evidence type="ECO:0000256" key="10">
    <source>
        <dbReference type="ARBA" id="ARBA00022968"/>
    </source>
</evidence>
<dbReference type="GO" id="GO:0006751">
    <property type="term" value="P:glutathione catabolic process"/>
    <property type="evidence" value="ECO:0007669"/>
    <property type="project" value="UniProtKB-UniRule"/>
</dbReference>
<dbReference type="Pfam" id="PF01019">
    <property type="entry name" value="G_glu_transpept"/>
    <property type="match status" value="1"/>
</dbReference>
<keyword evidence="4" id="KW-0645">Protease</keyword>
<dbReference type="EC" id="2.3.2.2" evidence="25"/>
<organism evidence="26 27">
    <name type="scientific">Atrichornis clamosus</name>
    <dbReference type="NCBI Taxonomy" id="449594"/>
    <lineage>
        <taxon>Eukaryota</taxon>
        <taxon>Metazoa</taxon>
        <taxon>Chordata</taxon>
        <taxon>Craniata</taxon>
        <taxon>Vertebrata</taxon>
        <taxon>Euteleostomi</taxon>
        <taxon>Archelosauria</taxon>
        <taxon>Archosauria</taxon>
        <taxon>Dinosauria</taxon>
        <taxon>Saurischia</taxon>
        <taxon>Theropoda</taxon>
        <taxon>Coelurosauria</taxon>
        <taxon>Aves</taxon>
        <taxon>Neognathae</taxon>
        <taxon>Neoaves</taxon>
        <taxon>Telluraves</taxon>
        <taxon>Australaves</taxon>
        <taxon>Passeriformes</taxon>
        <taxon>Menuridae</taxon>
        <taxon>Atrichornis</taxon>
    </lineage>
</organism>
<keyword evidence="10" id="KW-0735">Signal-anchor</keyword>
<evidence type="ECO:0000256" key="15">
    <source>
        <dbReference type="ARBA" id="ARBA00023315"/>
    </source>
</evidence>
<dbReference type="InterPro" id="IPR043137">
    <property type="entry name" value="GGT_ssub_C"/>
</dbReference>
<evidence type="ECO:0000256" key="24">
    <source>
        <dbReference type="PIRSR" id="PIRSR600101-2"/>
    </source>
</evidence>
<comment type="catalytic activity">
    <reaction evidence="16">
        <text>an S-substituted glutathione + H2O = an S-substituted L-cysteinylglycine + L-glutamate</text>
        <dbReference type="Rhea" id="RHEA:59468"/>
        <dbReference type="ChEBI" id="CHEBI:15377"/>
        <dbReference type="ChEBI" id="CHEBI:29985"/>
        <dbReference type="ChEBI" id="CHEBI:90779"/>
        <dbReference type="ChEBI" id="CHEBI:143103"/>
        <dbReference type="EC" id="3.4.19.13"/>
    </reaction>
    <physiologicalReaction direction="left-to-right" evidence="16">
        <dbReference type="Rhea" id="RHEA:59469"/>
    </physiologicalReaction>
</comment>
<evidence type="ECO:0000256" key="12">
    <source>
        <dbReference type="ARBA" id="ARBA00023136"/>
    </source>
</evidence>
<keyword evidence="7" id="KW-0812">Transmembrane</keyword>
<evidence type="ECO:0000313" key="27">
    <source>
        <dbReference type="Proteomes" id="UP000658642"/>
    </source>
</evidence>
<dbReference type="GO" id="GO:0006954">
    <property type="term" value="P:inflammatory response"/>
    <property type="evidence" value="ECO:0007669"/>
    <property type="project" value="TreeGrafter"/>
</dbReference>
<keyword evidence="11" id="KW-1133">Transmembrane helix</keyword>
<comment type="subcellular location">
    <subcellularLocation>
        <location evidence="1 25">Membrane</location>
        <topology evidence="1 25">Single-pass type II membrane protein</topology>
    </subcellularLocation>
</comment>
<evidence type="ECO:0000256" key="17">
    <source>
        <dbReference type="ARBA" id="ARBA00033701"/>
    </source>
</evidence>
<dbReference type="OrthoDB" id="1081007at2759"/>
<evidence type="ECO:0000256" key="21">
    <source>
        <dbReference type="ARBA" id="ARBA00052640"/>
    </source>
</evidence>
<evidence type="ECO:0000256" key="22">
    <source>
        <dbReference type="ARBA" id="ARBA00060714"/>
    </source>
</evidence>
<gene>
    <name evidence="26" type="primary">Ggt5</name>
    <name evidence="26" type="ORF">ATRCLA_R09398</name>
</gene>
<evidence type="ECO:0000256" key="19">
    <source>
        <dbReference type="ARBA" id="ARBA00050507"/>
    </source>
</evidence>
<evidence type="ECO:0000256" key="23">
    <source>
        <dbReference type="PIRSR" id="PIRSR600101-1"/>
    </source>
</evidence>
<dbReference type="GO" id="GO:0005886">
    <property type="term" value="C:plasma membrane"/>
    <property type="evidence" value="ECO:0007669"/>
    <property type="project" value="TreeGrafter"/>
</dbReference>
<dbReference type="SUPFAM" id="SSF56235">
    <property type="entry name" value="N-terminal nucleophile aminohydrolases (Ntn hydrolases)"/>
    <property type="match status" value="1"/>
</dbReference>
<keyword evidence="13" id="KW-0865">Zymogen</keyword>
<comment type="caution">
    <text evidence="26">The sequence shown here is derived from an EMBL/GenBank/DDBJ whole genome shotgun (WGS) entry which is preliminary data.</text>
</comment>
<evidence type="ECO:0000313" key="26">
    <source>
        <dbReference type="EMBL" id="NXY13993.1"/>
    </source>
</evidence>
<dbReference type="InterPro" id="IPR043138">
    <property type="entry name" value="GGT_lsub"/>
</dbReference>
<evidence type="ECO:0000256" key="16">
    <source>
        <dbReference type="ARBA" id="ARBA00033643"/>
    </source>
</evidence>
<evidence type="ECO:0000256" key="2">
    <source>
        <dbReference type="ARBA" id="ARBA00005115"/>
    </source>
</evidence>
<sequence>IAMSTGKICCLVLLTLGVLALAVTLVVILTQARCGPQHYLHGAVAADTETCSLIGRNILKSGGTAVDAAIAGLICTSVMNPQSSGLGGGVIFTIYNASTGTVEVINARETVPRAFPHDLLSACGRGFPIGPRWIAVPGELRGYEEAHKRHGRLPWKALFEPTIKLLSEPLVISPVLDKILRHPAFSGPGKNLCPLLCHGQRFLKSGETFQWPALQQTLRAVAEHGAAVFYEGELGKALVEDVGKAGSSLSLEDLGAYKAEVSSALNITLNNHTTVFAPGPPMGGAVLMFILKVLEEYKLHEVSLATPEEKVETYHRIAEALKFGNMLRPQMSDPAFSKAQVPVGTMLSDQFAELVRQRIDTRGDHPLNHYNLLESIYNNKYKSMGTSHISVLAADGSAVSATSTINYPFGSFVYSNQTGIILNNELADFCIANRSINPDERKARQINLCPSNSIKSHMERIISLSAPGEKPPSAMVPSILISKTGDMLVIGGAGGAWIISATSMAIINKLWFGYDLEHAISAPVMHTEGDRVLFEEPFSEEVRTGLLGRGHKEKKDKFAMNVVQGISKEGKCISAYSDKRKLGKSAGY</sequence>
<comment type="catalytic activity">
    <reaction evidence="19">
        <text>S-[(2E,6E,10E)-geranylgeranyl]-L-glutathione + H2O = S-[(2E,6E,10E)-geranylgeranyl]-L-cysteinylglycine + L-glutamate</text>
        <dbReference type="Rhea" id="RHEA:65120"/>
        <dbReference type="ChEBI" id="CHEBI:15377"/>
        <dbReference type="ChEBI" id="CHEBI:29985"/>
        <dbReference type="ChEBI" id="CHEBI:156326"/>
        <dbReference type="ChEBI" id="CHEBI:156330"/>
    </reaction>
    <physiologicalReaction direction="left-to-right" evidence="19">
        <dbReference type="Rhea" id="RHEA:65121"/>
    </physiologicalReaction>
</comment>
<evidence type="ECO:0000256" key="18">
    <source>
        <dbReference type="ARBA" id="ARBA00047169"/>
    </source>
</evidence>
<name>A0A852NNP7_9PASS</name>
<comment type="pathway">
    <text evidence="22">Lipid metabolism; leukotriene D4 biosynthesis.</text>
</comment>
<protein>
    <recommendedName>
        <fullName evidence="25">Glutathione hydrolase</fullName>
        <ecNumber evidence="25">2.3.2.2</ecNumber>
        <ecNumber evidence="25">3.4.19.13</ecNumber>
    </recommendedName>
    <alternativeName>
        <fullName evidence="25">Gamma-glutamyltransferase</fullName>
    </alternativeName>
    <alternativeName>
        <fullName evidence="25">Gamma-glutamyltranspeptidase</fullName>
    </alternativeName>
</protein>
<feature type="non-terminal residue" evidence="26">
    <location>
        <position position="588"/>
    </location>
</feature>
<feature type="binding site" evidence="24">
    <location>
        <begin position="404"/>
        <end position="406"/>
    </location>
    <ligand>
        <name>L-glutamate</name>
        <dbReference type="ChEBI" id="CHEBI:29985"/>
    </ligand>
</feature>
<dbReference type="PROSITE" id="PS00462">
    <property type="entry name" value="G_GLU_TRANSPEPTIDASE"/>
    <property type="match status" value="1"/>
</dbReference>
<dbReference type="GO" id="GO:0036374">
    <property type="term" value="F:glutathione hydrolase activity"/>
    <property type="evidence" value="ECO:0007669"/>
    <property type="project" value="UniProtKB-UniRule"/>
</dbReference>
<comment type="subunit">
    <text evidence="18">Heterodimer composed of the light and heavy chains. The active site is located in the light chain.</text>
</comment>
<dbReference type="EMBL" id="WBMZ01001551">
    <property type="protein sequence ID" value="NXY13993.1"/>
    <property type="molecule type" value="Genomic_DNA"/>
</dbReference>
<dbReference type="GO" id="GO:0103068">
    <property type="term" value="F:leukotriene C4 gamma-glutamyl transferase activity"/>
    <property type="evidence" value="ECO:0007669"/>
    <property type="project" value="UniProtKB-EC"/>
</dbReference>
<dbReference type="AlphaFoldDB" id="A0A852NNP7"/>
<dbReference type="GO" id="GO:1901750">
    <property type="term" value="P:leukotriene D4 biosynthetic process"/>
    <property type="evidence" value="ECO:0007669"/>
    <property type="project" value="TreeGrafter"/>
</dbReference>
<keyword evidence="8" id="KW-0434">Leukotriene biosynthesis</keyword>
<keyword evidence="12" id="KW-0472">Membrane</keyword>
<dbReference type="Gene3D" id="3.60.20.40">
    <property type="match status" value="1"/>
</dbReference>
<feature type="binding site" evidence="24">
    <location>
        <position position="495"/>
    </location>
    <ligand>
        <name>L-glutamate</name>
        <dbReference type="ChEBI" id="CHEBI:29985"/>
    </ligand>
</feature>
<evidence type="ECO:0000256" key="5">
    <source>
        <dbReference type="ARBA" id="ARBA00022679"/>
    </source>
</evidence>
<comment type="function">
    <text evidence="25">Cleaves the gamma-glutamyl peptide bond of glutathione and glutathione conjugates.</text>
</comment>
<dbReference type="PANTHER" id="PTHR11686">
    <property type="entry name" value="GAMMA GLUTAMYL TRANSPEPTIDASE"/>
    <property type="match status" value="1"/>
</dbReference>
<feature type="binding site" evidence="24">
    <location>
        <position position="108"/>
    </location>
    <ligand>
        <name>L-glutamate</name>
        <dbReference type="ChEBI" id="CHEBI:29985"/>
    </ligand>
</feature>
<comment type="catalytic activity">
    <reaction evidence="17">
        <text>glutathione + H2O = L-cysteinylglycine + L-glutamate</text>
        <dbReference type="Rhea" id="RHEA:28807"/>
        <dbReference type="ChEBI" id="CHEBI:15377"/>
        <dbReference type="ChEBI" id="CHEBI:29985"/>
        <dbReference type="ChEBI" id="CHEBI:57925"/>
        <dbReference type="ChEBI" id="CHEBI:61694"/>
        <dbReference type="EC" id="3.4.19.13"/>
    </reaction>
    <physiologicalReaction direction="left-to-right" evidence="17">
        <dbReference type="Rhea" id="RHEA:28808"/>
    </physiologicalReaction>
</comment>
<dbReference type="InterPro" id="IPR029055">
    <property type="entry name" value="Ntn_hydrolases_N"/>
</dbReference>
<dbReference type="InterPro" id="IPR000101">
    <property type="entry name" value="GGT_peptidase"/>
</dbReference>
<evidence type="ECO:0000256" key="3">
    <source>
        <dbReference type="ARBA" id="ARBA00009381"/>
    </source>
</evidence>
<comment type="catalytic activity">
    <reaction evidence="21">
        <text>leukotriene C4 + H2O = leukotriene D4 + L-glutamate</text>
        <dbReference type="Rhea" id="RHEA:31563"/>
        <dbReference type="ChEBI" id="CHEBI:15377"/>
        <dbReference type="ChEBI" id="CHEBI:29985"/>
        <dbReference type="ChEBI" id="CHEBI:57973"/>
        <dbReference type="ChEBI" id="CHEBI:63166"/>
        <dbReference type="EC" id="3.4.19.14"/>
    </reaction>
    <physiologicalReaction direction="left-to-right" evidence="21">
        <dbReference type="Rhea" id="RHEA:31564"/>
    </physiologicalReaction>
</comment>
<evidence type="ECO:0000256" key="20">
    <source>
        <dbReference type="ARBA" id="ARBA00051446"/>
    </source>
</evidence>
<keyword evidence="27" id="KW-1185">Reference proteome</keyword>
<dbReference type="Gene3D" id="1.10.246.130">
    <property type="match status" value="1"/>
</dbReference>
<dbReference type="FunFam" id="1.10.246.130:FF:000001">
    <property type="entry name" value="Gamma-glutamyltransferase 5 isoform 1"/>
    <property type="match status" value="1"/>
</dbReference>
<dbReference type="PRINTS" id="PR01210">
    <property type="entry name" value="GGTRANSPTASE"/>
</dbReference>
<dbReference type="UniPathway" id="UPA00204"/>
<keyword evidence="6" id="KW-0317">Glutathione biosynthesis</keyword>
<feature type="non-terminal residue" evidence="26">
    <location>
        <position position="1"/>
    </location>
</feature>
<evidence type="ECO:0000256" key="4">
    <source>
        <dbReference type="ARBA" id="ARBA00022670"/>
    </source>
</evidence>
<dbReference type="Proteomes" id="UP000658642">
    <property type="component" value="Unassembled WGS sequence"/>
</dbReference>
<keyword evidence="15 25" id="KW-0012">Acyltransferase</keyword>
<feature type="binding site" evidence="24">
    <location>
        <position position="428"/>
    </location>
    <ligand>
        <name>L-glutamate</name>
        <dbReference type="ChEBI" id="CHEBI:29985"/>
    </ligand>
</feature>